<dbReference type="Proteomes" id="UP000663866">
    <property type="component" value="Unassembled WGS sequence"/>
</dbReference>
<evidence type="ECO:0008006" key="7">
    <source>
        <dbReference type="Google" id="ProtNLM"/>
    </source>
</evidence>
<proteinExistence type="predicted"/>
<evidence type="ECO:0000256" key="4">
    <source>
        <dbReference type="SAM" id="MobiDB-lite"/>
    </source>
</evidence>
<gene>
    <name evidence="5" type="ORF">OVN521_LOCUS48650</name>
</gene>
<dbReference type="GO" id="GO:0005634">
    <property type="term" value="C:nucleus"/>
    <property type="evidence" value="ECO:0007669"/>
    <property type="project" value="UniProtKB-SubCell"/>
</dbReference>
<dbReference type="InterPro" id="IPR051365">
    <property type="entry name" value="TOX_HMG-box_domain"/>
</dbReference>
<feature type="non-terminal residue" evidence="5">
    <location>
        <position position="1"/>
    </location>
</feature>
<dbReference type="PANTHER" id="PTHR45781">
    <property type="entry name" value="AGAP000281-PA"/>
    <property type="match status" value="1"/>
</dbReference>
<keyword evidence="2" id="KW-0238">DNA-binding</keyword>
<organism evidence="5 6">
    <name type="scientific">Rotaria magnacalcarata</name>
    <dbReference type="NCBI Taxonomy" id="392030"/>
    <lineage>
        <taxon>Eukaryota</taxon>
        <taxon>Metazoa</taxon>
        <taxon>Spiralia</taxon>
        <taxon>Gnathifera</taxon>
        <taxon>Rotifera</taxon>
        <taxon>Eurotatoria</taxon>
        <taxon>Bdelloidea</taxon>
        <taxon>Philodinida</taxon>
        <taxon>Philodinidae</taxon>
        <taxon>Rotaria</taxon>
    </lineage>
</organism>
<dbReference type="AlphaFoldDB" id="A0A821IY08"/>
<feature type="compositionally biased region" description="Basic residues" evidence="4">
    <location>
        <begin position="1"/>
        <end position="12"/>
    </location>
</feature>
<dbReference type="GO" id="GO:0031490">
    <property type="term" value="F:chromatin DNA binding"/>
    <property type="evidence" value="ECO:0007669"/>
    <property type="project" value="TreeGrafter"/>
</dbReference>
<accession>A0A821IY08</accession>
<evidence type="ECO:0000256" key="2">
    <source>
        <dbReference type="ARBA" id="ARBA00023125"/>
    </source>
</evidence>
<evidence type="ECO:0000313" key="5">
    <source>
        <dbReference type="EMBL" id="CAF4708428.1"/>
    </source>
</evidence>
<name>A0A821IY08_9BILA</name>
<protein>
    <recommendedName>
        <fullName evidence="7">HMG box domain-containing protein</fullName>
    </recommendedName>
</protein>
<sequence length="45" mass="5317">IKKKKQTKKKRKDPNEPQKPVSPYALFFRDTQNDIKKKLTNPSFG</sequence>
<keyword evidence="3" id="KW-0539">Nucleus</keyword>
<comment type="subcellular location">
    <subcellularLocation>
        <location evidence="1">Nucleus</location>
    </subcellularLocation>
</comment>
<evidence type="ECO:0000256" key="1">
    <source>
        <dbReference type="ARBA" id="ARBA00004123"/>
    </source>
</evidence>
<comment type="caution">
    <text evidence="5">The sequence shown here is derived from an EMBL/GenBank/DDBJ whole genome shotgun (WGS) entry which is preliminary data.</text>
</comment>
<evidence type="ECO:0000313" key="6">
    <source>
        <dbReference type="Proteomes" id="UP000663866"/>
    </source>
</evidence>
<dbReference type="InterPro" id="IPR036910">
    <property type="entry name" value="HMG_box_dom_sf"/>
</dbReference>
<dbReference type="GO" id="GO:0006357">
    <property type="term" value="P:regulation of transcription by RNA polymerase II"/>
    <property type="evidence" value="ECO:0007669"/>
    <property type="project" value="TreeGrafter"/>
</dbReference>
<dbReference type="EMBL" id="CAJOBG010102386">
    <property type="protein sequence ID" value="CAF4708428.1"/>
    <property type="molecule type" value="Genomic_DNA"/>
</dbReference>
<dbReference type="Gene3D" id="1.10.30.10">
    <property type="entry name" value="High mobility group box domain"/>
    <property type="match status" value="1"/>
</dbReference>
<keyword evidence="6" id="KW-1185">Reference proteome</keyword>
<feature type="region of interest" description="Disordered" evidence="4">
    <location>
        <begin position="1"/>
        <end position="23"/>
    </location>
</feature>
<dbReference type="SUPFAM" id="SSF47095">
    <property type="entry name" value="HMG-box"/>
    <property type="match status" value="1"/>
</dbReference>
<reference evidence="5" key="1">
    <citation type="submission" date="2021-02" db="EMBL/GenBank/DDBJ databases">
        <authorList>
            <person name="Nowell W R."/>
        </authorList>
    </citation>
    <scope>NUCLEOTIDE SEQUENCE</scope>
</reference>
<dbReference type="PANTHER" id="PTHR45781:SF5">
    <property type="entry name" value="TOX HIGH MOBILITY GROUP BOX FAMILY MEMBER 2"/>
    <property type="match status" value="1"/>
</dbReference>
<evidence type="ECO:0000256" key="3">
    <source>
        <dbReference type="ARBA" id="ARBA00023242"/>
    </source>
</evidence>